<dbReference type="AlphaFoldDB" id="A0A1B6C395"/>
<evidence type="ECO:0000256" key="2">
    <source>
        <dbReference type="ARBA" id="ARBA00008816"/>
    </source>
</evidence>
<evidence type="ECO:0000256" key="1">
    <source>
        <dbReference type="ARBA" id="ARBA00004141"/>
    </source>
</evidence>
<dbReference type="GO" id="GO:0006644">
    <property type="term" value="P:phospholipid metabolic process"/>
    <property type="evidence" value="ECO:0007669"/>
    <property type="project" value="InterPro"/>
</dbReference>
<feature type="domain" description="Phosphatidic acid phosphatase type 2/haloperoxidase" evidence="7">
    <location>
        <begin position="109"/>
        <end position="259"/>
    </location>
</feature>
<sequence>MMDAESARILRKIIIDLICICCAGFPVLFFFLFGDPYKRGFFCDDESLRHPFHPSTVTNVMLYCVGLCLPICLMILIEYIHYRQEDHHVIRKFMNYSINSWIWRSYCVIGVFGFGAACNQFLTDVAKYTIGRLRPHFYEVCNPHLNPETKIDCSLSKYKNEYIEDFICMNSDQRLVRETRLSFVSGHSSFSAYTMIYLMLYLQARFTWKGSHLVKHLLQMICFLLAWVTALSRISDYKHHWSDVLAGSILGSIIAIVMVLFVSDLVPKRTNRKNSQVQSGWDMQDMATRNAGVNSNNGPTV</sequence>
<keyword evidence="3 6" id="KW-0812">Transmembrane</keyword>
<evidence type="ECO:0000256" key="6">
    <source>
        <dbReference type="SAM" id="Phobius"/>
    </source>
</evidence>
<dbReference type="Pfam" id="PF01569">
    <property type="entry name" value="PAP2"/>
    <property type="match status" value="1"/>
</dbReference>
<dbReference type="PANTHER" id="PTHR10165:SF197">
    <property type="entry name" value="FI04477P-RELATED"/>
    <property type="match status" value="1"/>
</dbReference>
<gene>
    <name evidence="8" type="ORF">g.35729</name>
    <name evidence="9" type="ORF">g.35732</name>
</gene>
<feature type="transmembrane region" description="Helical" evidence="6">
    <location>
        <begin position="181"/>
        <end position="201"/>
    </location>
</feature>
<proteinExistence type="inferred from homology"/>
<comment type="subcellular location">
    <subcellularLocation>
        <location evidence="1">Membrane</location>
        <topology evidence="1">Multi-pass membrane protein</topology>
    </subcellularLocation>
</comment>
<dbReference type="SMART" id="SM00014">
    <property type="entry name" value="acidPPc"/>
    <property type="match status" value="1"/>
</dbReference>
<evidence type="ECO:0000313" key="9">
    <source>
        <dbReference type="EMBL" id="JAS16403.1"/>
    </source>
</evidence>
<evidence type="ECO:0000259" key="7">
    <source>
        <dbReference type="SMART" id="SM00014"/>
    </source>
</evidence>
<feature type="transmembrane region" description="Helical" evidence="6">
    <location>
        <begin position="244"/>
        <end position="266"/>
    </location>
</feature>
<evidence type="ECO:0000256" key="3">
    <source>
        <dbReference type="ARBA" id="ARBA00022692"/>
    </source>
</evidence>
<protein>
    <recommendedName>
        <fullName evidence="7">Phosphatidic acid phosphatase type 2/haloperoxidase domain-containing protein</fullName>
    </recommendedName>
</protein>
<reference evidence="8" key="1">
    <citation type="submission" date="2015-12" db="EMBL/GenBank/DDBJ databases">
        <title>De novo transcriptome assembly of four potential Pierce s Disease insect vectors from Arizona vineyards.</title>
        <authorList>
            <person name="Tassone E.E."/>
        </authorList>
    </citation>
    <scope>NUCLEOTIDE SEQUENCE</scope>
</reference>
<keyword evidence="5 6" id="KW-0472">Membrane</keyword>
<accession>A0A1B6C395</accession>
<dbReference type="GO" id="GO:0007165">
    <property type="term" value="P:signal transduction"/>
    <property type="evidence" value="ECO:0007669"/>
    <property type="project" value="TreeGrafter"/>
</dbReference>
<dbReference type="InterPro" id="IPR000326">
    <property type="entry name" value="PAP2/HPO"/>
</dbReference>
<dbReference type="PANTHER" id="PTHR10165">
    <property type="entry name" value="LIPID PHOSPHATE PHOSPHATASE"/>
    <property type="match status" value="1"/>
</dbReference>
<dbReference type="GO" id="GO:0005886">
    <property type="term" value="C:plasma membrane"/>
    <property type="evidence" value="ECO:0007669"/>
    <property type="project" value="TreeGrafter"/>
</dbReference>
<organism evidence="8">
    <name type="scientific">Clastoptera arizonana</name>
    <name type="common">Arizona spittle bug</name>
    <dbReference type="NCBI Taxonomy" id="38151"/>
    <lineage>
        <taxon>Eukaryota</taxon>
        <taxon>Metazoa</taxon>
        <taxon>Ecdysozoa</taxon>
        <taxon>Arthropoda</taxon>
        <taxon>Hexapoda</taxon>
        <taxon>Insecta</taxon>
        <taxon>Pterygota</taxon>
        <taxon>Neoptera</taxon>
        <taxon>Paraneoptera</taxon>
        <taxon>Hemiptera</taxon>
        <taxon>Auchenorrhyncha</taxon>
        <taxon>Cercopoidea</taxon>
        <taxon>Clastopteridae</taxon>
        <taxon>Clastoptera</taxon>
    </lineage>
</organism>
<evidence type="ECO:0000256" key="4">
    <source>
        <dbReference type="ARBA" id="ARBA00022989"/>
    </source>
</evidence>
<dbReference type="CDD" id="cd03384">
    <property type="entry name" value="PAP2_wunen"/>
    <property type="match status" value="1"/>
</dbReference>
<evidence type="ECO:0000256" key="5">
    <source>
        <dbReference type="ARBA" id="ARBA00023136"/>
    </source>
</evidence>
<keyword evidence="4 6" id="KW-1133">Transmembrane helix</keyword>
<feature type="transmembrane region" description="Helical" evidence="6">
    <location>
        <begin position="213"/>
        <end position="232"/>
    </location>
</feature>
<dbReference type="EMBL" id="GEDC01020895">
    <property type="protein sequence ID" value="JAS16403.1"/>
    <property type="molecule type" value="Transcribed_RNA"/>
</dbReference>
<comment type="similarity">
    <text evidence="2">Belongs to the PA-phosphatase related phosphoesterase family.</text>
</comment>
<evidence type="ECO:0000313" key="8">
    <source>
        <dbReference type="EMBL" id="JAS07685.1"/>
    </source>
</evidence>
<dbReference type="GO" id="GO:0046839">
    <property type="term" value="P:phospholipid dephosphorylation"/>
    <property type="evidence" value="ECO:0007669"/>
    <property type="project" value="TreeGrafter"/>
</dbReference>
<feature type="transmembrane region" description="Helical" evidence="6">
    <location>
        <begin position="101"/>
        <end position="122"/>
    </location>
</feature>
<dbReference type="SUPFAM" id="SSF48317">
    <property type="entry name" value="Acid phosphatase/Vanadium-dependent haloperoxidase"/>
    <property type="match status" value="1"/>
</dbReference>
<dbReference type="GO" id="GO:0008195">
    <property type="term" value="F:phosphatidate phosphatase activity"/>
    <property type="evidence" value="ECO:0007669"/>
    <property type="project" value="TreeGrafter"/>
</dbReference>
<name>A0A1B6C395_9HEMI</name>
<dbReference type="EMBL" id="GEDC01029613">
    <property type="protein sequence ID" value="JAS07685.1"/>
    <property type="molecule type" value="Transcribed_RNA"/>
</dbReference>
<feature type="transmembrane region" description="Helical" evidence="6">
    <location>
        <begin position="60"/>
        <end position="80"/>
    </location>
</feature>
<dbReference type="InterPro" id="IPR036938">
    <property type="entry name" value="PAP2/HPO_sf"/>
</dbReference>
<dbReference type="Gene3D" id="1.20.144.10">
    <property type="entry name" value="Phosphatidic acid phosphatase type 2/haloperoxidase"/>
    <property type="match status" value="1"/>
</dbReference>
<dbReference type="InterPro" id="IPR043216">
    <property type="entry name" value="PAP-like"/>
</dbReference>
<feature type="transmembrane region" description="Helical" evidence="6">
    <location>
        <begin position="12"/>
        <end position="33"/>
    </location>
</feature>